<dbReference type="PANTHER" id="PTHR12289">
    <property type="entry name" value="METAXIN RELATED"/>
    <property type="match status" value="1"/>
</dbReference>
<dbReference type="InterPro" id="IPR036249">
    <property type="entry name" value="Thioredoxin-like_sf"/>
</dbReference>
<dbReference type="SUPFAM" id="SSF47616">
    <property type="entry name" value="GST C-terminal domain-like"/>
    <property type="match status" value="1"/>
</dbReference>
<reference evidence="5" key="1">
    <citation type="journal article" date="2020" name="Nat. Ecol. Evol.">
        <title>Deeply conserved synteny resolves early events in vertebrate evolution.</title>
        <authorList>
            <person name="Simakov O."/>
            <person name="Marletaz F."/>
            <person name="Yue J.X."/>
            <person name="O'Connell B."/>
            <person name="Jenkins J."/>
            <person name="Brandt A."/>
            <person name="Calef R."/>
            <person name="Tung C.H."/>
            <person name="Huang T.K."/>
            <person name="Schmutz J."/>
            <person name="Satoh N."/>
            <person name="Yu J.K."/>
            <person name="Putnam N.H."/>
            <person name="Green R.E."/>
            <person name="Rokhsar D.S."/>
        </authorList>
    </citation>
    <scope>NUCLEOTIDE SEQUENCE [LARGE SCALE GENOMIC DNA]</scope>
    <source>
        <strain evidence="5">S238N-H82</strain>
    </source>
</reference>
<dbReference type="InterPro" id="IPR040079">
    <property type="entry name" value="Glutathione_S-Trfase"/>
</dbReference>
<feature type="transmembrane region" description="Helical" evidence="2">
    <location>
        <begin position="38"/>
        <end position="57"/>
    </location>
</feature>
<keyword evidence="2" id="KW-1133">Transmembrane helix</keyword>
<accession>A0A9J7M0Y4</accession>
<dbReference type="Pfam" id="PF17171">
    <property type="entry name" value="GST_C_6"/>
    <property type="match status" value="1"/>
</dbReference>
<proteinExistence type="inferred from homology"/>
<evidence type="ECO:0000256" key="2">
    <source>
        <dbReference type="SAM" id="Phobius"/>
    </source>
</evidence>
<comment type="similarity">
    <text evidence="1">Belongs to the FAX family.</text>
</comment>
<keyword evidence="5" id="KW-1185">Reference proteome</keyword>
<feature type="domain" description="Thioredoxin-like fold" evidence="4">
    <location>
        <begin position="91"/>
        <end position="183"/>
    </location>
</feature>
<dbReference type="InterPro" id="IPR012336">
    <property type="entry name" value="Thioredoxin-like_fold"/>
</dbReference>
<dbReference type="GO" id="GO:0005737">
    <property type="term" value="C:cytoplasm"/>
    <property type="evidence" value="ECO:0000318"/>
    <property type="project" value="GO_Central"/>
</dbReference>
<evidence type="ECO:0000256" key="1">
    <source>
        <dbReference type="ARBA" id="ARBA00006475"/>
    </source>
</evidence>
<name>A0A9J7M0Y4_BRAFL</name>
<dbReference type="SFLD" id="SFLDG01180">
    <property type="entry name" value="SUF1"/>
    <property type="match status" value="1"/>
</dbReference>
<dbReference type="PANTHER" id="PTHR12289:SF41">
    <property type="entry name" value="FAILED AXON CONNECTIONS-RELATED"/>
    <property type="match status" value="1"/>
</dbReference>
<dbReference type="AlphaFoldDB" id="A0A9J7M0Y4"/>
<gene>
    <name evidence="6" type="primary">LOC118426878</name>
</gene>
<dbReference type="InterPro" id="IPR033468">
    <property type="entry name" value="Metaxin_GST"/>
</dbReference>
<keyword evidence="2" id="KW-0812">Transmembrane</keyword>
<evidence type="ECO:0000313" key="5">
    <source>
        <dbReference type="Proteomes" id="UP000001554"/>
    </source>
</evidence>
<dbReference type="GeneID" id="118426878"/>
<dbReference type="InterPro" id="IPR026928">
    <property type="entry name" value="FAX/IsoI-like"/>
</dbReference>
<feature type="domain" description="Metaxin glutathione S-transferase" evidence="3">
    <location>
        <begin position="231"/>
        <end position="293"/>
    </location>
</feature>
<dbReference type="OrthoDB" id="5809458at2759"/>
<evidence type="ECO:0000313" key="6">
    <source>
        <dbReference type="RefSeq" id="XP_035692343.1"/>
    </source>
</evidence>
<dbReference type="SFLD" id="SFLDS00019">
    <property type="entry name" value="Glutathione_Transferase_(cytos"/>
    <property type="match status" value="1"/>
</dbReference>
<dbReference type="RefSeq" id="XP_035692343.1">
    <property type="nucleotide sequence ID" value="XM_035836450.1"/>
</dbReference>
<keyword evidence="2" id="KW-0472">Membrane</keyword>
<dbReference type="SFLD" id="SFLDG01200">
    <property type="entry name" value="SUF1.1"/>
    <property type="match status" value="1"/>
</dbReference>
<dbReference type="CDD" id="cd03193">
    <property type="entry name" value="GST_C_Metaxin"/>
    <property type="match status" value="1"/>
</dbReference>
<dbReference type="SUPFAM" id="SSF52833">
    <property type="entry name" value="Thioredoxin-like"/>
    <property type="match status" value="1"/>
</dbReference>
<dbReference type="Gene3D" id="1.20.1050.10">
    <property type="match status" value="1"/>
</dbReference>
<reference evidence="6" key="2">
    <citation type="submission" date="2025-08" db="UniProtKB">
        <authorList>
            <consortium name="RefSeq"/>
        </authorList>
    </citation>
    <scope>IDENTIFICATION</scope>
    <source>
        <strain evidence="6">S238N-H82</strain>
        <tissue evidence="6">Testes</tissue>
    </source>
</reference>
<organism evidence="5 6">
    <name type="scientific">Branchiostoma floridae</name>
    <name type="common">Florida lancelet</name>
    <name type="synonym">Amphioxus</name>
    <dbReference type="NCBI Taxonomy" id="7739"/>
    <lineage>
        <taxon>Eukaryota</taxon>
        <taxon>Metazoa</taxon>
        <taxon>Chordata</taxon>
        <taxon>Cephalochordata</taxon>
        <taxon>Leptocardii</taxon>
        <taxon>Amphioxiformes</taxon>
        <taxon>Branchiostomatidae</taxon>
        <taxon>Branchiostoma</taxon>
    </lineage>
</organism>
<dbReference type="Proteomes" id="UP000001554">
    <property type="component" value="Chromosome 12"/>
</dbReference>
<sequence>MSESPGHVQGSLAALYESLQTSVLQLFTDPTQLSPGQAVLVAASALFVGAVVWTCCGGQRWTKVKLRAEFTPGMVYLHTLPAVKAIPCLTPFGIKLETYLRMADIPYEPMYGRSIGPKGKVPWIEYNGEAMGDSGLIMEFLNREKGVDLNRSLSDADKAVGRAFTKMVEENTYWGMAWNRWIDNFDNLHDLFEVSKTVMFFLRPFKGRLQQTMWAHGIGRHSKVDLEGIIEKDLRAISTFLGTKPYLMGDEPTEVDAAVFGQLSELLWTLPGSYLHRIVTVDCPNLQAYCSRIKDRYWPDWDQLTKNAKKTKEDMSLYSEIFSM</sequence>
<protein>
    <submittedName>
        <fullName evidence="6">Failed axon connections homolog</fullName>
    </submittedName>
</protein>
<dbReference type="InterPro" id="IPR036282">
    <property type="entry name" value="Glutathione-S-Trfase_C_sf"/>
</dbReference>
<dbReference type="KEGG" id="bfo:118426878"/>
<evidence type="ECO:0000259" key="3">
    <source>
        <dbReference type="Pfam" id="PF17171"/>
    </source>
</evidence>
<dbReference type="InterPro" id="IPR050931">
    <property type="entry name" value="Mito_Protein_Transport_Metaxin"/>
</dbReference>
<dbReference type="Gene3D" id="3.40.30.10">
    <property type="entry name" value="Glutaredoxin"/>
    <property type="match status" value="1"/>
</dbReference>
<dbReference type="Pfam" id="PF17172">
    <property type="entry name" value="GST_N_4"/>
    <property type="match status" value="1"/>
</dbReference>
<dbReference type="OMA" id="IEYNHEC"/>
<evidence type="ECO:0000259" key="4">
    <source>
        <dbReference type="Pfam" id="PF17172"/>
    </source>
</evidence>